<dbReference type="Proteomes" id="UP000800094">
    <property type="component" value="Unassembled WGS sequence"/>
</dbReference>
<proteinExistence type="predicted"/>
<dbReference type="AlphaFoldDB" id="A0A6A6I654"/>
<gene>
    <name evidence="2" type="ORF">BU26DRAFT_70897</name>
</gene>
<accession>A0A6A6I654</accession>
<feature type="signal peptide" evidence="1">
    <location>
        <begin position="1"/>
        <end position="20"/>
    </location>
</feature>
<feature type="chain" id="PRO_5025693301" description="Secreted protein" evidence="1">
    <location>
        <begin position="21"/>
        <end position="171"/>
    </location>
</feature>
<dbReference type="GeneID" id="54589577"/>
<dbReference type="RefSeq" id="XP_033680542.1">
    <property type="nucleotide sequence ID" value="XM_033836247.1"/>
</dbReference>
<name>A0A6A6I654_9PLEO</name>
<evidence type="ECO:0008006" key="4">
    <source>
        <dbReference type="Google" id="ProtNLM"/>
    </source>
</evidence>
<evidence type="ECO:0000313" key="3">
    <source>
        <dbReference type="Proteomes" id="UP000800094"/>
    </source>
</evidence>
<organism evidence="2 3">
    <name type="scientific">Trematosphaeria pertusa</name>
    <dbReference type="NCBI Taxonomy" id="390896"/>
    <lineage>
        <taxon>Eukaryota</taxon>
        <taxon>Fungi</taxon>
        <taxon>Dikarya</taxon>
        <taxon>Ascomycota</taxon>
        <taxon>Pezizomycotina</taxon>
        <taxon>Dothideomycetes</taxon>
        <taxon>Pleosporomycetidae</taxon>
        <taxon>Pleosporales</taxon>
        <taxon>Massarineae</taxon>
        <taxon>Trematosphaeriaceae</taxon>
        <taxon>Trematosphaeria</taxon>
    </lineage>
</organism>
<keyword evidence="1" id="KW-0732">Signal</keyword>
<reference evidence="2" key="1">
    <citation type="journal article" date="2020" name="Stud. Mycol.">
        <title>101 Dothideomycetes genomes: a test case for predicting lifestyles and emergence of pathogens.</title>
        <authorList>
            <person name="Haridas S."/>
            <person name="Albert R."/>
            <person name="Binder M."/>
            <person name="Bloem J."/>
            <person name="Labutti K."/>
            <person name="Salamov A."/>
            <person name="Andreopoulos B."/>
            <person name="Baker S."/>
            <person name="Barry K."/>
            <person name="Bills G."/>
            <person name="Bluhm B."/>
            <person name="Cannon C."/>
            <person name="Castanera R."/>
            <person name="Culley D."/>
            <person name="Daum C."/>
            <person name="Ezra D."/>
            <person name="Gonzalez J."/>
            <person name="Henrissat B."/>
            <person name="Kuo A."/>
            <person name="Liang C."/>
            <person name="Lipzen A."/>
            <person name="Lutzoni F."/>
            <person name="Magnuson J."/>
            <person name="Mondo S."/>
            <person name="Nolan M."/>
            <person name="Ohm R."/>
            <person name="Pangilinan J."/>
            <person name="Park H.-J."/>
            <person name="Ramirez L."/>
            <person name="Alfaro M."/>
            <person name="Sun H."/>
            <person name="Tritt A."/>
            <person name="Yoshinaga Y."/>
            <person name="Zwiers L.-H."/>
            <person name="Turgeon B."/>
            <person name="Goodwin S."/>
            <person name="Spatafora J."/>
            <person name="Crous P."/>
            <person name="Grigoriev I."/>
        </authorList>
    </citation>
    <scope>NUCLEOTIDE SEQUENCE</scope>
    <source>
        <strain evidence="2">CBS 122368</strain>
    </source>
</reference>
<protein>
    <recommendedName>
        <fullName evidence="4">Secreted protein</fullName>
    </recommendedName>
</protein>
<evidence type="ECO:0000256" key="1">
    <source>
        <dbReference type="SAM" id="SignalP"/>
    </source>
</evidence>
<dbReference type="EMBL" id="ML987200">
    <property type="protein sequence ID" value="KAF2245538.1"/>
    <property type="molecule type" value="Genomic_DNA"/>
</dbReference>
<keyword evidence="3" id="KW-1185">Reference proteome</keyword>
<evidence type="ECO:0000313" key="2">
    <source>
        <dbReference type="EMBL" id="KAF2245538.1"/>
    </source>
</evidence>
<sequence length="171" mass="19424">MLGCAIWFVAVLCIPQHGRLRGFCRKRRAIAWSSMYVRTFRVGGRGLRLERKWRADSMRGLWRPVDSPSSTTARWKRSFVEVLVELRDKFPLSSYSPSFVSTIIPPHAPSAQHSKPPPIALFQQLDKLLEVRSLLSPPLLLTDGRQPHVFPGFSMLCTEQAMARPEPVNKG</sequence>